<keyword evidence="1" id="KW-0472">Membrane</keyword>
<protein>
    <submittedName>
        <fullName evidence="2">Uncharacterized protein</fullName>
    </submittedName>
</protein>
<evidence type="ECO:0000256" key="1">
    <source>
        <dbReference type="SAM" id="Phobius"/>
    </source>
</evidence>
<dbReference type="EMBL" id="BPLR01012805">
    <property type="protein sequence ID" value="GIY56736.1"/>
    <property type="molecule type" value="Genomic_DNA"/>
</dbReference>
<accession>A0AAV4UG63</accession>
<gene>
    <name evidence="2" type="ORF">CEXT_88291</name>
</gene>
<organism evidence="2 3">
    <name type="scientific">Caerostris extrusa</name>
    <name type="common">Bark spider</name>
    <name type="synonym">Caerostris bankana</name>
    <dbReference type="NCBI Taxonomy" id="172846"/>
    <lineage>
        <taxon>Eukaryota</taxon>
        <taxon>Metazoa</taxon>
        <taxon>Ecdysozoa</taxon>
        <taxon>Arthropoda</taxon>
        <taxon>Chelicerata</taxon>
        <taxon>Arachnida</taxon>
        <taxon>Araneae</taxon>
        <taxon>Araneomorphae</taxon>
        <taxon>Entelegynae</taxon>
        <taxon>Araneoidea</taxon>
        <taxon>Araneidae</taxon>
        <taxon>Caerostris</taxon>
    </lineage>
</organism>
<keyword evidence="3" id="KW-1185">Reference proteome</keyword>
<keyword evidence="1" id="KW-0812">Transmembrane</keyword>
<name>A0AAV4UG63_CAEEX</name>
<dbReference type="AlphaFoldDB" id="A0AAV4UG63"/>
<comment type="caution">
    <text evidence="2">The sequence shown here is derived from an EMBL/GenBank/DDBJ whole genome shotgun (WGS) entry which is preliminary data.</text>
</comment>
<dbReference type="Proteomes" id="UP001054945">
    <property type="component" value="Unassembled WGS sequence"/>
</dbReference>
<evidence type="ECO:0000313" key="3">
    <source>
        <dbReference type="Proteomes" id="UP001054945"/>
    </source>
</evidence>
<reference evidence="2 3" key="1">
    <citation type="submission" date="2021-06" db="EMBL/GenBank/DDBJ databases">
        <title>Caerostris extrusa draft genome.</title>
        <authorList>
            <person name="Kono N."/>
            <person name="Arakawa K."/>
        </authorList>
    </citation>
    <scope>NUCLEOTIDE SEQUENCE [LARGE SCALE GENOMIC DNA]</scope>
</reference>
<proteinExistence type="predicted"/>
<sequence length="83" mass="9467">MADLTGISVGIIICIDSKKACTLISSVCERKDMKCKLKRSLWNFVFAYFFYSETFLLFGVGRDHNLEKKTWTAAYVSRKSSVV</sequence>
<evidence type="ECO:0000313" key="2">
    <source>
        <dbReference type="EMBL" id="GIY56736.1"/>
    </source>
</evidence>
<feature type="transmembrane region" description="Helical" evidence="1">
    <location>
        <begin position="40"/>
        <end position="61"/>
    </location>
</feature>
<keyword evidence="1" id="KW-1133">Transmembrane helix</keyword>